<proteinExistence type="predicted"/>
<dbReference type="Proteomes" id="UP001157006">
    <property type="component" value="Chromosome 4"/>
</dbReference>
<dbReference type="AlphaFoldDB" id="A0AAV1ACW2"/>
<accession>A0AAV1ACW2</accession>
<organism evidence="2 3">
    <name type="scientific">Vicia faba</name>
    <name type="common">Broad bean</name>
    <name type="synonym">Faba vulgaris</name>
    <dbReference type="NCBI Taxonomy" id="3906"/>
    <lineage>
        <taxon>Eukaryota</taxon>
        <taxon>Viridiplantae</taxon>
        <taxon>Streptophyta</taxon>
        <taxon>Embryophyta</taxon>
        <taxon>Tracheophyta</taxon>
        <taxon>Spermatophyta</taxon>
        <taxon>Magnoliopsida</taxon>
        <taxon>eudicotyledons</taxon>
        <taxon>Gunneridae</taxon>
        <taxon>Pentapetalae</taxon>
        <taxon>rosids</taxon>
        <taxon>fabids</taxon>
        <taxon>Fabales</taxon>
        <taxon>Fabaceae</taxon>
        <taxon>Papilionoideae</taxon>
        <taxon>50 kb inversion clade</taxon>
        <taxon>NPAAA clade</taxon>
        <taxon>Hologalegina</taxon>
        <taxon>IRL clade</taxon>
        <taxon>Fabeae</taxon>
        <taxon>Vicia</taxon>
    </lineage>
</organism>
<evidence type="ECO:0000313" key="3">
    <source>
        <dbReference type="Proteomes" id="UP001157006"/>
    </source>
</evidence>
<evidence type="ECO:0000256" key="1">
    <source>
        <dbReference type="SAM" id="MobiDB-lite"/>
    </source>
</evidence>
<sequence length="159" mass="16761">MKSESVVADPFQAPTIKQPHQSLAASCPVASDSAGSPSKQRAGAPTIPAPASTLAPFGLEDHQVLSFVDSGLESTLALPDAVAAYTDALKVFCALLGCGAQIFLNKLKLPLGMKPLRLSTFDSRVSPWRSTEKVVSMVSTRSYPAHLSEGDFLAMPPSY</sequence>
<feature type="region of interest" description="Disordered" evidence="1">
    <location>
        <begin position="1"/>
        <end position="46"/>
    </location>
</feature>
<dbReference type="EMBL" id="OX451739">
    <property type="protein sequence ID" value="CAI8606928.1"/>
    <property type="molecule type" value="Genomic_DNA"/>
</dbReference>
<reference evidence="2 3" key="1">
    <citation type="submission" date="2023-01" db="EMBL/GenBank/DDBJ databases">
        <authorList>
            <person name="Kreplak J."/>
        </authorList>
    </citation>
    <scope>NUCLEOTIDE SEQUENCE [LARGE SCALE GENOMIC DNA]</scope>
</reference>
<protein>
    <submittedName>
        <fullName evidence="2">Uncharacterized protein</fullName>
    </submittedName>
</protein>
<evidence type="ECO:0000313" key="2">
    <source>
        <dbReference type="EMBL" id="CAI8606928.1"/>
    </source>
</evidence>
<gene>
    <name evidence="2" type="ORF">VFH_IV013600</name>
</gene>
<name>A0AAV1ACW2_VICFA</name>
<keyword evidence="3" id="KW-1185">Reference proteome</keyword>